<protein>
    <submittedName>
        <fullName evidence="1">Uncharacterized protein</fullName>
    </submittedName>
</protein>
<keyword evidence="2" id="KW-1185">Reference proteome</keyword>
<evidence type="ECO:0000313" key="1">
    <source>
        <dbReference type="EMBL" id="KAI4822174.1"/>
    </source>
</evidence>
<accession>A0ACB9X6C0</accession>
<evidence type="ECO:0000313" key="2">
    <source>
        <dbReference type="Proteomes" id="UP001057452"/>
    </source>
</evidence>
<name>A0ACB9X6C0_CHAAC</name>
<dbReference type="EMBL" id="CM043792">
    <property type="protein sequence ID" value="KAI4822174.1"/>
    <property type="molecule type" value="Genomic_DNA"/>
</dbReference>
<gene>
    <name evidence="1" type="ORF">KUCAC02_007733</name>
</gene>
<dbReference type="Proteomes" id="UP001057452">
    <property type="component" value="Chromosome 8"/>
</dbReference>
<proteinExistence type="predicted"/>
<comment type="caution">
    <text evidence="1">The sequence shown here is derived from an EMBL/GenBank/DDBJ whole genome shotgun (WGS) entry which is preliminary data.</text>
</comment>
<reference evidence="1" key="1">
    <citation type="submission" date="2022-05" db="EMBL/GenBank/DDBJ databases">
        <title>Chromosome-level genome of Chaenocephalus aceratus.</title>
        <authorList>
            <person name="Park H."/>
        </authorList>
    </citation>
    <scope>NUCLEOTIDE SEQUENCE</scope>
    <source>
        <strain evidence="1">KU_202001</strain>
    </source>
</reference>
<organism evidence="1 2">
    <name type="scientific">Chaenocephalus aceratus</name>
    <name type="common">Blackfin icefish</name>
    <name type="synonym">Chaenichthys aceratus</name>
    <dbReference type="NCBI Taxonomy" id="36190"/>
    <lineage>
        <taxon>Eukaryota</taxon>
        <taxon>Metazoa</taxon>
        <taxon>Chordata</taxon>
        <taxon>Craniata</taxon>
        <taxon>Vertebrata</taxon>
        <taxon>Euteleostomi</taxon>
        <taxon>Actinopterygii</taxon>
        <taxon>Neopterygii</taxon>
        <taxon>Teleostei</taxon>
        <taxon>Neoteleostei</taxon>
        <taxon>Acanthomorphata</taxon>
        <taxon>Eupercaria</taxon>
        <taxon>Perciformes</taxon>
        <taxon>Notothenioidei</taxon>
        <taxon>Channichthyidae</taxon>
        <taxon>Chaenocephalus</taxon>
    </lineage>
</organism>
<sequence>MAVPSPRSNVEGGNAIPERWVVRPRVALFNSSSMNNIDNEIVQIGSELLTHFGDTKHARVLADNLTFLDQALHHARGIDSMLALRRTVLTGEPAALQNGWTKGRLFWSWIADPICAVHIRRVLADKEAEGDLSADERTVLVQLEGLTNGLVALFKGIVGSRNNSVIASMPLFLRVAGDEDNGYPRNFTLDEVDYCNLMYWIILPILGARVYNMGAQASVGEPFQIPYREHELDLSKELGLTEADRLTVTRLTGNCAFSKVAPGRGTDVSELFEPTASRHKRCTDVGFSETSVVTYVWAIRVKKLAEISNNGCGASLMQQKSALFTLSTQMTCKPTAHNTHQLRTMNQCIHSVVIPETLESPGVYIPNLYMKDVRGGDMRVNTGGPFDMVVTDAFNGFCADSDSASGYRGSYIFTKGRSERLNGTVTRDPLMRTNAYACMLVEFQKGVLDPIGDPFKDTVERVSGDKRGTDIMLPTLGVAFCGTYGIGPTSDKKLMSASDATRETQVDRLAPRISGTGMHACNPIPTTSRIITPIFERIFASTRYSRVLQS</sequence>